<dbReference type="Proteomes" id="UP000765509">
    <property type="component" value="Unassembled WGS sequence"/>
</dbReference>
<evidence type="ECO:0000256" key="1">
    <source>
        <dbReference type="ARBA" id="ARBA00023268"/>
    </source>
</evidence>
<reference evidence="3" key="1">
    <citation type="submission" date="2021-03" db="EMBL/GenBank/DDBJ databases">
        <title>Draft genome sequence of rust myrtle Austropuccinia psidii MF-1, a brazilian biotype.</title>
        <authorList>
            <person name="Quecine M.C."/>
            <person name="Pachon D.M.R."/>
            <person name="Bonatelli M.L."/>
            <person name="Correr F.H."/>
            <person name="Franceschini L.M."/>
            <person name="Leite T.F."/>
            <person name="Margarido G.R.A."/>
            <person name="Almeida C.A."/>
            <person name="Ferrarezi J.A."/>
            <person name="Labate C.A."/>
        </authorList>
    </citation>
    <scope>NUCLEOTIDE SEQUENCE</scope>
    <source>
        <strain evidence="3">MF-1</strain>
    </source>
</reference>
<dbReference type="EMBL" id="AVOT02086655">
    <property type="protein sequence ID" value="MBW0570662.1"/>
    <property type="molecule type" value="Genomic_DNA"/>
</dbReference>
<dbReference type="Gene3D" id="3.30.70.270">
    <property type="match status" value="1"/>
</dbReference>
<name>A0A9Q3JZN3_9BASI</name>
<dbReference type="OrthoDB" id="3186349at2759"/>
<accession>A0A9Q3JZN3</accession>
<evidence type="ECO:0000313" key="4">
    <source>
        <dbReference type="Proteomes" id="UP000765509"/>
    </source>
</evidence>
<protein>
    <recommendedName>
        <fullName evidence="2">Reverse transcriptase/retrotransposon-derived protein RNase H-like domain-containing protein</fullName>
    </recommendedName>
</protein>
<dbReference type="PANTHER" id="PTHR37984:SF5">
    <property type="entry name" value="PROTEIN NYNRIN-LIKE"/>
    <property type="match status" value="1"/>
</dbReference>
<dbReference type="GO" id="GO:0003824">
    <property type="term" value="F:catalytic activity"/>
    <property type="evidence" value="ECO:0007669"/>
    <property type="project" value="UniProtKB-KW"/>
</dbReference>
<proteinExistence type="predicted"/>
<dbReference type="InterPro" id="IPR043502">
    <property type="entry name" value="DNA/RNA_pol_sf"/>
</dbReference>
<evidence type="ECO:0000259" key="2">
    <source>
        <dbReference type="Pfam" id="PF17919"/>
    </source>
</evidence>
<dbReference type="Pfam" id="PF17919">
    <property type="entry name" value="RT_RNaseH_2"/>
    <property type="match status" value="1"/>
</dbReference>
<dbReference type="AlphaFoldDB" id="A0A9Q3JZN3"/>
<keyword evidence="1" id="KW-0511">Multifunctional enzyme</keyword>
<sequence length="220" mass="24880">MIWIIQEQIPKNLGIFIDDGGIKGPRSTYNNEYLQENSLIRSFILEYAGTLEEILSRIEEAGLTISGITFACCVPELDIVGHVVSFNGREISKKKINKVQIWPKPLNKKEVRGFLGLCAYVGIFIQNFSQIASPLRILTGDDEEWEWNTKFYEAFEKLRKILGEKITSKNLDYQKGAGKIKLAVNSSYIAAGAVLTQEDKEGKYRPVLYESSTFSIIESK</sequence>
<dbReference type="FunFam" id="3.30.70.270:FF:000020">
    <property type="entry name" value="Transposon Tf2-6 polyprotein-like Protein"/>
    <property type="match status" value="1"/>
</dbReference>
<dbReference type="InterPro" id="IPR043128">
    <property type="entry name" value="Rev_trsase/Diguanyl_cyclase"/>
</dbReference>
<gene>
    <name evidence="3" type="ORF">O181_110377</name>
</gene>
<keyword evidence="4" id="KW-1185">Reference proteome</keyword>
<comment type="caution">
    <text evidence="3">The sequence shown here is derived from an EMBL/GenBank/DDBJ whole genome shotgun (WGS) entry which is preliminary data.</text>
</comment>
<dbReference type="InterPro" id="IPR041577">
    <property type="entry name" value="RT_RNaseH_2"/>
</dbReference>
<dbReference type="InterPro" id="IPR050951">
    <property type="entry name" value="Retrovirus_Pol_polyprotein"/>
</dbReference>
<organism evidence="3 4">
    <name type="scientific">Austropuccinia psidii MF-1</name>
    <dbReference type="NCBI Taxonomy" id="1389203"/>
    <lineage>
        <taxon>Eukaryota</taxon>
        <taxon>Fungi</taxon>
        <taxon>Dikarya</taxon>
        <taxon>Basidiomycota</taxon>
        <taxon>Pucciniomycotina</taxon>
        <taxon>Pucciniomycetes</taxon>
        <taxon>Pucciniales</taxon>
        <taxon>Sphaerophragmiaceae</taxon>
        <taxon>Austropuccinia</taxon>
    </lineage>
</organism>
<feature type="domain" description="Reverse transcriptase/retrotransposon-derived protein RNase H-like" evidence="2">
    <location>
        <begin position="147"/>
        <end position="218"/>
    </location>
</feature>
<dbReference type="PANTHER" id="PTHR37984">
    <property type="entry name" value="PROTEIN CBG26694"/>
    <property type="match status" value="1"/>
</dbReference>
<evidence type="ECO:0000313" key="3">
    <source>
        <dbReference type="EMBL" id="MBW0570662.1"/>
    </source>
</evidence>
<dbReference type="SUPFAM" id="SSF56672">
    <property type="entry name" value="DNA/RNA polymerases"/>
    <property type="match status" value="1"/>
</dbReference>